<protein>
    <submittedName>
        <fullName evidence="1">Uncharacterized protein</fullName>
    </submittedName>
</protein>
<comment type="caution">
    <text evidence="1">The sequence shown here is derived from an EMBL/GenBank/DDBJ whole genome shotgun (WGS) entry which is preliminary data.</text>
</comment>
<sequence length="70" mass="7167">MLLKPGCRQVGALHAFYDVADTLADDVLVGDLSCLNVEDSIDPDSGAFLAGDNPQGLNSTASAGFLVGID</sequence>
<accession>A0ABR5CZ42</accession>
<dbReference type="EMBL" id="JWIT01000059">
    <property type="protein sequence ID" value="KJF69969.1"/>
    <property type="molecule type" value="Genomic_DNA"/>
</dbReference>
<name>A0ABR5CZ42_9HYPH</name>
<keyword evidence="2" id="KW-1185">Reference proteome</keyword>
<organism evidence="1 2">
    <name type="scientific">Agrobacterium arsenijevicii</name>
    <dbReference type="NCBI Taxonomy" id="1585697"/>
    <lineage>
        <taxon>Bacteria</taxon>
        <taxon>Pseudomonadati</taxon>
        <taxon>Pseudomonadota</taxon>
        <taxon>Alphaproteobacteria</taxon>
        <taxon>Hyphomicrobiales</taxon>
        <taxon>Rhizobiaceae</taxon>
        <taxon>Rhizobium/Agrobacterium group</taxon>
        <taxon>Agrobacterium</taxon>
    </lineage>
</organism>
<proteinExistence type="predicted"/>
<gene>
    <name evidence="1" type="ORF">RP75_29030</name>
</gene>
<dbReference type="Proteomes" id="UP000032564">
    <property type="component" value="Unassembled WGS sequence"/>
</dbReference>
<evidence type="ECO:0000313" key="2">
    <source>
        <dbReference type="Proteomes" id="UP000032564"/>
    </source>
</evidence>
<evidence type="ECO:0000313" key="1">
    <source>
        <dbReference type="EMBL" id="KJF69969.1"/>
    </source>
</evidence>
<reference evidence="1 2" key="1">
    <citation type="submission" date="2014-12" db="EMBL/GenBank/DDBJ databases">
        <authorList>
            <person name="Kuzmanovic N."/>
            <person name="Pulawska J."/>
            <person name="Obradovic A."/>
        </authorList>
    </citation>
    <scope>NUCLEOTIDE SEQUENCE [LARGE SCALE GENOMIC DNA]</scope>
    <source>
        <strain evidence="1 2">KFB 330</strain>
    </source>
</reference>